<organism evidence="1 2">
    <name type="scientific">Candidatus Epulonipiscium fishelsonii</name>
    <dbReference type="NCBI Taxonomy" id="77094"/>
    <lineage>
        <taxon>Bacteria</taxon>
        <taxon>Bacillati</taxon>
        <taxon>Bacillota</taxon>
        <taxon>Clostridia</taxon>
        <taxon>Lachnospirales</taxon>
        <taxon>Lachnospiraceae</taxon>
        <taxon>Candidatus Epulonipiscium</taxon>
    </lineage>
</organism>
<protein>
    <submittedName>
        <fullName evidence="1">Uncharacterized protein</fullName>
    </submittedName>
</protein>
<keyword evidence="2" id="KW-1185">Reference proteome</keyword>
<dbReference type="Proteomes" id="UP000188605">
    <property type="component" value="Unassembled WGS sequence"/>
</dbReference>
<sequence>MEFKRGQVYIANLGKDVVGSEQGGIRPVVILQNNIGNKYSPNIICIPFSTKKPKKILPTHIYISKDDYTEVRKDSIILADQIKTISKERILQPTPITVIRSDAMKKIEESVKTSLALNW</sequence>
<dbReference type="EMBL" id="LJDB01000043">
    <property type="protein sequence ID" value="ONI41097.1"/>
    <property type="molecule type" value="Genomic_DNA"/>
</dbReference>
<gene>
    <name evidence="1" type="ORF">AN396_04895</name>
</gene>
<evidence type="ECO:0000313" key="1">
    <source>
        <dbReference type="EMBL" id="ONI41097.1"/>
    </source>
</evidence>
<accession>A0ACC8XDW8</accession>
<comment type="caution">
    <text evidence="1">The sequence shown here is derived from an EMBL/GenBank/DDBJ whole genome shotgun (WGS) entry which is preliminary data.</text>
</comment>
<proteinExistence type="predicted"/>
<name>A0ACC8XDW8_9FIRM</name>
<evidence type="ECO:0000313" key="2">
    <source>
        <dbReference type="Proteomes" id="UP000188605"/>
    </source>
</evidence>
<reference evidence="1" key="1">
    <citation type="submission" date="2016-08" db="EMBL/GenBank/DDBJ databases">
        <authorList>
            <person name="Ngugi D.K."/>
            <person name="Miyake S."/>
            <person name="Stingl U."/>
        </authorList>
    </citation>
    <scope>NUCLEOTIDE SEQUENCE</scope>
    <source>
        <strain evidence="1">SCG-B11WGA-EpuloA1</strain>
    </source>
</reference>